<reference evidence="2 3" key="1">
    <citation type="submission" date="2019-05" db="EMBL/GenBank/DDBJ databases">
        <title>Another draft genome of Portunus trituberculatus and its Hox gene families provides insights of decapod evolution.</title>
        <authorList>
            <person name="Jeong J.-H."/>
            <person name="Song I."/>
            <person name="Kim S."/>
            <person name="Choi T."/>
            <person name="Kim D."/>
            <person name="Ryu S."/>
            <person name="Kim W."/>
        </authorList>
    </citation>
    <scope>NUCLEOTIDE SEQUENCE [LARGE SCALE GENOMIC DNA]</scope>
    <source>
        <tissue evidence="2">Muscle</tissue>
    </source>
</reference>
<name>A0A5B7CF74_PORTR</name>
<evidence type="ECO:0000313" key="2">
    <source>
        <dbReference type="EMBL" id="MPC07880.1"/>
    </source>
</evidence>
<dbReference type="EMBL" id="VSRR010000011">
    <property type="protein sequence ID" value="MPC07880.1"/>
    <property type="molecule type" value="Genomic_DNA"/>
</dbReference>
<feature type="transmembrane region" description="Helical" evidence="1">
    <location>
        <begin position="38"/>
        <end position="58"/>
    </location>
</feature>
<comment type="caution">
    <text evidence="2">The sequence shown here is derived from an EMBL/GenBank/DDBJ whole genome shotgun (WGS) entry which is preliminary data.</text>
</comment>
<keyword evidence="1" id="KW-1133">Transmembrane helix</keyword>
<evidence type="ECO:0000313" key="3">
    <source>
        <dbReference type="Proteomes" id="UP000324222"/>
    </source>
</evidence>
<keyword evidence="1" id="KW-0472">Membrane</keyword>
<gene>
    <name evidence="2" type="ORF">E2C01_000450</name>
</gene>
<dbReference type="Proteomes" id="UP000324222">
    <property type="component" value="Unassembled WGS sequence"/>
</dbReference>
<proteinExistence type="predicted"/>
<keyword evidence="1" id="KW-0812">Transmembrane</keyword>
<organism evidence="2 3">
    <name type="scientific">Portunus trituberculatus</name>
    <name type="common">Swimming crab</name>
    <name type="synonym">Neptunus trituberculatus</name>
    <dbReference type="NCBI Taxonomy" id="210409"/>
    <lineage>
        <taxon>Eukaryota</taxon>
        <taxon>Metazoa</taxon>
        <taxon>Ecdysozoa</taxon>
        <taxon>Arthropoda</taxon>
        <taxon>Crustacea</taxon>
        <taxon>Multicrustacea</taxon>
        <taxon>Malacostraca</taxon>
        <taxon>Eumalacostraca</taxon>
        <taxon>Eucarida</taxon>
        <taxon>Decapoda</taxon>
        <taxon>Pleocyemata</taxon>
        <taxon>Brachyura</taxon>
        <taxon>Eubrachyura</taxon>
        <taxon>Portunoidea</taxon>
        <taxon>Portunidae</taxon>
        <taxon>Portuninae</taxon>
        <taxon>Portunus</taxon>
    </lineage>
</organism>
<dbReference type="AlphaFoldDB" id="A0A5B7CF74"/>
<accession>A0A5B7CF74</accession>
<keyword evidence="3" id="KW-1185">Reference proteome</keyword>
<evidence type="ECO:0000256" key="1">
    <source>
        <dbReference type="SAM" id="Phobius"/>
    </source>
</evidence>
<sequence length="106" mass="12360">MVCLLFELRTLSTVASASGDTIRERQETRHNRYAQEHFLPRAIFLFSQSLLSFFYLLAISHRYYKYEREKTCTPSQFAATLPFLPRLQPASVQFTQRAGVFALMMT</sequence>
<protein>
    <submittedName>
        <fullName evidence="2">Uncharacterized protein</fullName>
    </submittedName>
</protein>